<dbReference type="Proteomes" id="UP001150925">
    <property type="component" value="Unassembled WGS sequence"/>
</dbReference>
<dbReference type="InterPro" id="IPR001242">
    <property type="entry name" value="Condensation_dom"/>
</dbReference>
<dbReference type="PANTHER" id="PTHR45398">
    <property type="match status" value="1"/>
</dbReference>
<evidence type="ECO:0000259" key="1">
    <source>
        <dbReference type="Pfam" id="PF00668"/>
    </source>
</evidence>
<dbReference type="Gene3D" id="3.30.559.10">
    <property type="entry name" value="Chloramphenicol acetyltransferase-like domain"/>
    <property type="match status" value="1"/>
</dbReference>
<dbReference type="EMBL" id="JANBPY010004100">
    <property type="protein sequence ID" value="KAJ1949164.1"/>
    <property type="molecule type" value="Genomic_DNA"/>
</dbReference>
<accession>A0A9W8AHS1</accession>
<evidence type="ECO:0000313" key="2">
    <source>
        <dbReference type="EMBL" id="KAJ1949164.1"/>
    </source>
</evidence>
<protein>
    <recommendedName>
        <fullName evidence="1">Condensation domain-containing protein</fullName>
    </recommendedName>
</protein>
<reference evidence="2" key="1">
    <citation type="submission" date="2022-07" db="EMBL/GenBank/DDBJ databases">
        <title>Phylogenomic reconstructions and comparative analyses of Kickxellomycotina fungi.</title>
        <authorList>
            <person name="Reynolds N.K."/>
            <person name="Stajich J.E."/>
            <person name="Barry K."/>
            <person name="Grigoriev I.V."/>
            <person name="Crous P."/>
            <person name="Smith M.E."/>
        </authorList>
    </citation>
    <scope>NUCLEOTIDE SEQUENCE</scope>
    <source>
        <strain evidence="2">RSA 1196</strain>
    </source>
</reference>
<dbReference type="SUPFAM" id="SSF52777">
    <property type="entry name" value="CoA-dependent acyltransferases"/>
    <property type="match status" value="1"/>
</dbReference>
<evidence type="ECO:0000313" key="3">
    <source>
        <dbReference type="Proteomes" id="UP001150925"/>
    </source>
</evidence>
<keyword evidence="3" id="KW-1185">Reference proteome</keyword>
<dbReference type="PANTHER" id="PTHR45398:SF1">
    <property type="entry name" value="ENZYME, PUTATIVE (JCVI)-RELATED"/>
    <property type="match status" value="1"/>
</dbReference>
<organism evidence="2 3">
    <name type="scientific">Dispira parvispora</name>
    <dbReference type="NCBI Taxonomy" id="1520584"/>
    <lineage>
        <taxon>Eukaryota</taxon>
        <taxon>Fungi</taxon>
        <taxon>Fungi incertae sedis</taxon>
        <taxon>Zoopagomycota</taxon>
        <taxon>Kickxellomycotina</taxon>
        <taxon>Dimargaritomycetes</taxon>
        <taxon>Dimargaritales</taxon>
        <taxon>Dimargaritaceae</taxon>
        <taxon>Dispira</taxon>
    </lineage>
</organism>
<gene>
    <name evidence="2" type="ORF">IWQ62_006779</name>
</gene>
<dbReference type="GO" id="GO:0003824">
    <property type="term" value="F:catalytic activity"/>
    <property type="evidence" value="ECO:0007669"/>
    <property type="project" value="InterPro"/>
</dbReference>
<dbReference type="Pfam" id="PF00668">
    <property type="entry name" value="Condensation"/>
    <property type="match status" value="1"/>
</dbReference>
<sequence>MEISDSSEPINTTDTGTTAEWNISSSAFAMFTTDKLYGQYQCTLSELLLAGFLMAWWKTQQGNVNVDLFRLTDNELVNTHWLQETLAKNLQSPLVRLQYVKQVARNASWSDISSSDDGHPRVLFHMVDPVLGRNIVRQRQQSLAPLLGERRRYALEAMMWYQVDGTVTLVIHWDSLTNCETDEKFVQALPNLWKHAMEELLECNYGTAWLPGDFPLVPFKNIQQLTVNPTRVQTMWPLSSLQQGFVIESLKDPSAYMVQLVYELHGVLDVDRYHQAWFTVGQRHDAMRVQFYPDQSVQVVMRDFHLEWHYGEQVIPDADIHDYLIRMRER</sequence>
<feature type="non-terminal residue" evidence="2">
    <location>
        <position position="330"/>
    </location>
</feature>
<dbReference type="InterPro" id="IPR023213">
    <property type="entry name" value="CAT-like_dom_sf"/>
</dbReference>
<feature type="domain" description="Condensation" evidence="1">
    <location>
        <begin position="232"/>
        <end position="310"/>
    </location>
</feature>
<proteinExistence type="predicted"/>
<comment type="caution">
    <text evidence="2">The sequence shown here is derived from an EMBL/GenBank/DDBJ whole genome shotgun (WGS) entry which is preliminary data.</text>
</comment>
<dbReference type="OrthoDB" id="416786at2759"/>
<name>A0A9W8AHS1_9FUNG</name>
<dbReference type="AlphaFoldDB" id="A0A9W8AHS1"/>